<dbReference type="Proteomes" id="UP000198417">
    <property type="component" value="Unassembled WGS sequence"/>
</dbReference>
<dbReference type="OrthoDB" id="6872474at2"/>
<dbReference type="RefSeq" id="WP_089273150.1">
    <property type="nucleotide sequence ID" value="NZ_FZNN01000022.1"/>
</dbReference>
<evidence type="ECO:0000313" key="3">
    <source>
        <dbReference type="Proteomes" id="UP000198417"/>
    </source>
</evidence>
<accession>A0A238Z207</accession>
<evidence type="ECO:0000313" key="2">
    <source>
        <dbReference type="EMBL" id="SNR76874.1"/>
    </source>
</evidence>
<proteinExistence type="predicted"/>
<gene>
    <name evidence="2" type="ORF">SAMN06265370_12211</name>
</gene>
<dbReference type="InterPro" id="IPR011600">
    <property type="entry name" value="Pept_C14_caspase"/>
</dbReference>
<name>A0A238Z207_9RHOB</name>
<evidence type="ECO:0000259" key="1">
    <source>
        <dbReference type="Pfam" id="PF00656"/>
    </source>
</evidence>
<dbReference type="GO" id="GO:0004197">
    <property type="term" value="F:cysteine-type endopeptidase activity"/>
    <property type="evidence" value="ECO:0007669"/>
    <property type="project" value="InterPro"/>
</dbReference>
<dbReference type="EMBL" id="FZNN01000022">
    <property type="protein sequence ID" value="SNR76874.1"/>
    <property type="molecule type" value="Genomic_DNA"/>
</dbReference>
<dbReference type="GO" id="GO:0006508">
    <property type="term" value="P:proteolysis"/>
    <property type="evidence" value="ECO:0007669"/>
    <property type="project" value="InterPro"/>
</dbReference>
<reference evidence="2 3" key="1">
    <citation type="submission" date="2017-06" db="EMBL/GenBank/DDBJ databases">
        <authorList>
            <person name="Kim H.J."/>
            <person name="Triplett B.A."/>
        </authorList>
    </citation>
    <scope>NUCLEOTIDE SEQUENCE [LARGE SCALE GENOMIC DNA]</scope>
    <source>
        <strain evidence="2 3">DSM 29052</strain>
    </source>
</reference>
<feature type="domain" description="Peptidase C14 caspase" evidence="1">
    <location>
        <begin position="5"/>
        <end position="226"/>
    </location>
</feature>
<protein>
    <submittedName>
        <fullName evidence="2">Caspase domain-containing protein</fullName>
    </submittedName>
</protein>
<dbReference type="Pfam" id="PF00656">
    <property type="entry name" value="Peptidase_C14"/>
    <property type="match status" value="1"/>
</dbReference>
<sequence>MNFSICIAIGAAHYKDSSISSLPGATVDAKNFYGAATNKEFGTCDETLSKLLLDPTKEDVRVAVADAVSNPTVTSLTLFFAGHGAETKSGYFLTCHDADASRLALSGLSLTDVFQLLNERSGLHTNIVLDACQAGGVAIDLSAVTKSFEVGVAGGSSVSILAMSSRGEAAQEALDGSGGFGTQALLRVMKGEVDTGKNVAELTLADIAQAIDVSENAQTPSFWSFNLQGTSAFCKNAFALQFRAAEVYETPEIFSEVQVELSQPHREQLWQCYLDFHKSLDTRRIYDVLSTVLSDEEYGDSAPAILSGLFVSFLYRSHTSDDAFAPVLLTSVFSMIASEKLQNLQLSTHFVKVLSEELERTLTELADDLDSDDLFLVRGGGGYSEFFTLPQRISSLAAWSLVAARISVLAGVDPTDSSETSRRILAALSRDYIESFNLMSERQAAAISVVCALGKDFDDCWVEMFIGCLYNSYLENSGKIARVDLPADKAFPFLMQRTSTEKADFQEFCERPSEALFALFAAFWHLGLLEIVRYDIADLDDAVLGTFIPESYSAFSEKVIRDGTNVHFKIGFEVFTISDLSDFFENELMPRAVAASEDLSDIEKAVATCATLVFPDRVPWHLFARVSESVT</sequence>
<keyword evidence="3" id="KW-1185">Reference proteome</keyword>
<dbReference type="Gene3D" id="3.40.50.1460">
    <property type="match status" value="1"/>
</dbReference>
<dbReference type="AlphaFoldDB" id="A0A238Z207"/>
<organism evidence="2 3">
    <name type="scientific">Puniceibacterium sediminis</name>
    <dbReference type="NCBI Taxonomy" id="1608407"/>
    <lineage>
        <taxon>Bacteria</taxon>
        <taxon>Pseudomonadati</taxon>
        <taxon>Pseudomonadota</taxon>
        <taxon>Alphaproteobacteria</taxon>
        <taxon>Rhodobacterales</taxon>
        <taxon>Paracoccaceae</taxon>
        <taxon>Puniceibacterium</taxon>
    </lineage>
</organism>